<evidence type="ECO:0000313" key="2">
    <source>
        <dbReference type="EMBL" id="KAF7275058.1"/>
    </source>
</evidence>
<proteinExistence type="predicted"/>
<feature type="region of interest" description="Disordered" evidence="1">
    <location>
        <begin position="40"/>
        <end position="65"/>
    </location>
</feature>
<dbReference type="AlphaFoldDB" id="A0A834IAG3"/>
<organism evidence="2 3">
    <name type="scientific">Rhynchophorus ferrugineus</name>
    <name type="common">Red palm weevil</name>
    <name type="synonym">Curculio ferrugineus</name>
    <dbReference type="NCBI Taxonomy" id="354439"/>
    <lineage>
        <taxon>Eukaryota</taxon>
        <taxon>Metazoa</taxon>
        <taxon>Ecdysozoa</taxon>
        <taxon>Arthropoda</taxon>
        <taxon>Hexapoda</taxon>
        <taxon>Insecta</taxon>
        <taxon>Pterygota</taxon>
        <taxon>Neoptera</taxon>
        <taxon>Endopterygota</taxon>
        <taxon>Coleoptera</taxon>
        <taxon>Polyphaga</taxon>
        <taxon>Cucujiformia</taxon>
        <taxon>Curculionidae</taxon>
        <taxon>Dryophthorinae</taxon>
        <taxon>Rhynchophorus</taxon>
    </lineage>
</organism>
<accession>A0A834IAG3</accession>
<dbReference type="Proteomes" id="UP000625711">
    <property type="component" value="Unassembled WGS sequence"/>
</dbReference>
<sequence length="109" mass="13102">MAFIWQYIKQFFNRGNNNILEFKPDMLVPEILVDSFALDNEQPEPEEQPEKKVKAPKEEKFDLNHPDETLLNDSDFWFMERLPTTQKNFPMTQDIMRPLGNMNNFTRNY</sequence>
<feature type="compositionally biased region" description="Basic and acidic residues" evidence="1">
    <location>
        <begin position="48"/>
        <end position="65"/>
    </location>
</feature>
<protein>
    <submittedName>
        <fullName evidence="2">Uncharacterized protein</fullName>
    </submittedName>
</protein>
<comment type="caution">
    <text evidence="2">The sequence shown here is derived from an EMBL/GenBank/DDBJ whole genome shotgun (WGS) entry which is preliminary data.</text>
</comment>
<name>A0A834IAG3_RHYFE</name>
<reference evidence="2" key="1">
    <citation type="submission" date="2020-08" db="EMBL/GenBank/DDBJ databases">
        <title>Genome sequencing and assembly of the red palm weevil Rhynchophorus ferrugineus.</title>
        <authorList>
            <person name="Dias G.B."/>
            <person name="Bergman C.M."/>
            <person name="Manee M."/>
        </authorList>
    </citation>
    <scope>NUCLEOTIDE SEQUENCE</scope>
    <source>
        <strain evidence="2">AA-2017</strain>
        <tissue evidence="2">Whole larva</tissue>
    </source>
</reference>
<evidence type="ECO:0000256" key="1">
    <source>
        <dbReference type="SAM" id="MobiDB-lite"/>
    </source>
</evidence>
<evidence type="ECO:0000313" key="3">
    <source>
        <dbReference type="Proteomes" id="UP000625711"/>
    </source>
</evidence>
<keyword evidence="3" id="KW-1185">Reference proteome</keyword>
<dbReference type="EMBL" id="JAACXV010011456">
    <property type="protein sequence ID" value="KAF7275058.1"/>
    <property type="molecule type" value="Genomic_DNA"/>
</dbReference>
<gene>
    <name evidence="2" type="ORF">GWI33_012227</name>
</gene>